<keyword evidence="3" id="KW-1185">Reference proteome</keyword>
<name>A0A8K0J3S2_9HYPO</name>
<feature type="chain" id="PRO_5035442669" evidence="1">
    <location>
        <begin position="16"/>
        <end position="94"/>
    </location>
</feature>
<dbReference type="EMBL" id="SRPY01000593">
    <property type="protein sequence ID" value="KAG5920803.1"/>
    <property type="molecule type" value="Genomic_DNA"/>
</dbReference>
<evidence type="ECO:0000256" key="1">
    <source>
        <dbReference type="SAM" id="SignalP"/>
    </source>
</evidence>
<evidence type="ECO:0000313" key="2">
    <source>
        <dbReference type="EMBL" id="KAG5920803.1"/>
    </source>
</evidence>
<gene>
    <name evidence="2" type="ORF">E4U42_006062</name>
</gene>
<dbReference type="Proteomes" id="UP000811619">
    <property type="component" value="Unassembled WGS sequence"/>
</dbReference>
<comment type="caution">
    <text evidence="2">The sequence shown here is derived from an EMBL/GenBank/DDBJ whole genome shotgun (WGS) entry which is preliminary data.</text>
</comment>
<feature type="signal peptide" evidence="1">
    <location>
        <begin position="1"/>
        <end position="15"/>
    </location>
</feature>
<reference evidence="2" key="1">
    <citation type="journal article" date="2020" name="bioRxiv">
        <title>Whole genome comparisons of ergot fungi reveals the divergence and evolution of species within the genus Claviceps are the result of varying mechanisms driving genome evolution and host range expansion.</title>
        <authorList>
            <person name="Wyka S.A."/>
            <person name="Mondo S.J."/>
            <person name="Liu M."/>
            <person name="Dettman J."/>
            <person name="Nalam V."/>
            <person name="Broders K.D."/>
        </authorList>
    </citation>
    <scope>NUCLEOTIDE SEQUENCE</scope>
    <source>
        <strain evidence="2">CCC 489</strain>
    </source>
</reference>
<evidence type="ECO:0000313" key="3">
    <source>
        <dbReference type="Proteomes" id="UP000811619"/>
    </source>
</evidence>
<sequence>MKVAVLFTLVTAAVAHHKCICTRFGEHDKDLTDFGCKQWISQWTSHHGHFDGYSCVNPGLGRGIDSDNFTLACKKMDDPLNEGWAPAVDSYCWG</sequence>
<protein>
    <submittedName>
        <fullName evidence="2">Uncharacterized protein</fullName>
    </submittedName>
</protein>
<dbReference type="OrthoDB" id="4946701at2759"/>
<keyword evidence="1" id="KW-0732">Signal</keyword>
<accession>A0A8K0J3S2</accession>
<organism evidence="2 3">
    <name type="scientific">Claviceps africana</name>
    <dbReference type="NCBI Taxonomy" id="83212"/>
    <lineage>
        <taxon>Eukaryota</taxon>
        <taxon>Fungi</taxon>
        <taxon>Dikarya</taxon>
        <taxon>Ascomycota</taxon>
        <taxon>Pezizomycotina</taxon>
        <taxon>Sordariomycetes</taxon>
        <taxon>Hypocreomycetidae</taxon>
        <taxon>Hypocreales</taxon>
        <taxon>Clavicipitaceae</taxon>
        <taxon>Claviceps</taxon>
    </lineage>
</organism>
<dbReference type="AlphaFoldDB" id="A0A8K0J3S2"/>
<proteinExistence type="predicted"/>